<feature type="compositionally biased region" description="Low complexity" evidence="1">
    <location>
        <begin position="213"/>
        <end position="231"/>
    </location>
</feature>
<reference evidence="2 3" key="1">
    <citation type="journal article" date="2013" name="PLoS Genet.">
        <title>Genomic mechanisms accounting for the adaptation to parasitism in nematode-trapping fungi.</title>
        <authorList>
            <person name="Meerupati T."/>
            <person name="Andersson K.M."/>
            <person name="Friman E."/>
            <person name="Kumar D."/>
            <person name="Tunlid A."/>
            <person name="Ahren D."/>
        </authorList>
    </citation>
    <scope>NUCLEOTIDE SEQUENCE [LARGE SCALE GENOMIC DNA]</scope>
    <source>
        <strain evidence="2 3">CBS 200.50</strain>
    </source>
</reference>
<dbReference type="EMBL" id="AQGS01001127">
    <property type="protein sequence ID" value="EPS35571.1"/>
    <property type="molecule type" value="Genomic_DNA"/>
</dbReference>
<name>S8A340_DACHA</name>
<accession>S8A340</accession>
<comment type="caution">
    <text evidence="2">The sequence shown here is derived from an EMBL/GenBank/DDBJ whole genome shotgun (WGS) entry which is preliminary data.</text>
</comment>
<evidence type="ECO:0000313" key="3">
    <source>
        <dbReference type="Proteomes" id="UP000015100"/>
    </source>
</evidence>
<proteinExistence type="predicted"/>
<gene>
    <name evidence="2" type="ORF">H072_11067</name>
</gene>
<keyword evidence="3" id="KW-1185">Reference proteome</keyword>
<dbReference type="HOGENOM" id="CLU_1061821_0_0_1"/>
<reference evidence="3" key="2">
    <citation type="submission" date="2013-04" db="EMBL/GenBank/DDBJ databases">
        <title>Genomic mechanisms accounting for the adaptation to parasitism in nematode-trapping fungi.</title>
        <authorList>
            <person name="Ahren D.G."/>
        </authorList>
    </citation>
    <scope>NUCLEOTIDE SEQUENCE [LARGE SCALE GENOMIC DNA]</scope>
    <source>
        <strain evidence="3">CBS 200.50</strain>
    </source>
</reference>
<sequence length="262" mass="25824">MSSSAQLYVGNIQITAPVNTMGTDECGTGHFCAGVIPKACGTWLGQKNLCCYAIIYDLATKGIVDTVSCSNIPELSTETLASIGRIQDGTEQCSPPSGYLFYQEVDASGNQKSLTTKCITLKPNGTAGDGKTGPSDTASAGPSGSPDTTSAQTSAAGTATSAPAATMSDMSSSAAPTTGASTGSTMSGSVLSNTNGGSSTPVTSAGSQTVTDASKSGSTSTAGGATTTTSKPNSAVRKSGSSTLKGLIVGSVMMVMFVGAQI</sequence>
<organism evidence="2 3">
    <name type="scientific">Dactylellina haptotyla (strain CBS 200.50)</name>
    <name type="common">Nematode-trapping fungus</name>
    <name type="synonym">Monacrosporium haptotylum</name>
    <dbReference type="NCBI Taxonomy" id="1284197"/>
    <lineage>
        <taxon>Eukaryota</taxon>
        <taxon>Fungi</taxon>
        <taxon>Dikarya</taxon>
        <taxon>Ascomycota</taxon>
        <taxon>Pezizomycotina</taxon>
        <taxon>Orbiliomycetes</taxon>
        <taxon>Orbiliales</taxon>
        <taxon>Orbiliaceae</taxon>
        <taxon>Dactylellina</taxon>
    </lineage>
</organism>
<dbReference type="OrthoDB" id="10543870at2759"/>
<protein>
    <submittedName>
        <fullName evidence="2">Uncharacterized protein</fullName>
    </submittedName>
</protein>
<evidence type="ECO:0000256" key="1">
    <source>
        <dbReference type="SAM" id="MobiDB-lite"/>
    </source>
</evidence>
<feature type="compositionally biased region" description="Low complexity" evidence="1">
    <location>
        <begin position="147"/>
        <end position="189"/>
    </location>
</feature>
<feature type="compositionally biased region" description="Polar residues" evidence="1">
    <location>
        <begin position="190"/>
        <end position="212"/>
    </location>
</feature>
<feature type="compositionally biased region" description="Polar residues" evidence="1">
    <location>
        <begin position="134"/>
        <end position="146"/>
    </location>
</feature>
<dbReference type="AlphaFoldDB" id="S8A340"/>
<feature type="region of interest" description="Disordered" evidence="1">
    <location>
        <begin position="123"/>
        <end position="240"/>
    </location>
</feature>
<evidence type="ECO:0000313" key="2">
    <source>
        <dbReference type="EMBL" id="EPS35571.1"/>
    </source>
</evidence>
<dbReference type="Proteomes" id="UP000015100">
    <property type="component" value="Unassembled WGS sequence"/>
</dbReference>